<gene>
    <name evidence="2" type="ORF">O181_041689</name>
</gene>
<dbReference type="AlphaFoldDB" id="A0A9Q3DEW8"/>
<proteinExistence type="predicted"/>
<feature type="domain" description="Retroviral polymerase SH3-like" evidence="1">
    <location>
        <begin position="3"/>
        <end position="46"/>
    </location>
</feature>
<name>A0A9Q3DEW8_9BASI</name>
<comment type="caution">
    <text evidence="2">The sequence shown here is derived from an EMBL/GenBank/DDBJ whole genome shotgun (WGS) entry which is preliminary data.</text>
</comment>
<evidence type="ECO:0000313" key="3">
    <source>
        <dbReference type="Proteomes" id="UP000765509"/>
    </source>
</evidence>
<keyword evidence="3" id="KW-1185">Reference proteome</keyword>
<protein>
    <recommendedName>
        <fullName evidence="1">Retroviral polymerase SH3-like domain-containing protein</fullName>
    </recommendedName>
</protein>
<evidence type="ECO:0000259" key="1">
    <source>
        <dbReference type="Pfam" id="PF25597"/>
    </source>
</evidence>
<organism evidence="2 3">
    <name type="scientific">Austropuccinia psidii MF-1</name>
    <dbReference type="NCBI Taxonomy" id="1389203"/>
    <lineage>
        <taxon>Eukaryota</taxon>
        <taxon>Fungi</taxon>
        <taxon>Dikarya</taxon>
        <taxon>Basidiomycota</taxon>
        <taxon>Pucciniomycotina</taxon>
        <taxon>Pucciniomycetes</taxon>
        <taxon>Pucciniales</taxon>
        <taxon>Sphaerophragmiaceae</taxon>
        <taxon>Austropuccinia</taxon>
    </lineage>
</organism>
<dbReference type="EMBL" id="AVOT02016596">
    <property type="protein sequence ID" value="MBW0501974.1"/>
    <property type="molecule type" value="Genomic_DNA"/>
</dbReference>
<dbReference type="OrthoDB" id="119270at2759"/>
<dbReference type="Proteomes" id="UP000765509">
    <property type="component" value="Unassembled WGS sequence"/>
</dbReference>
<dbReference type="Pfam" id="PF25597">
    <property type="entry name" value="SH3_retrovirus"/>
    <property type="match status" value="1"/>
</dbReference>
<accession>A0A9Q3DEW8</accession>
<reference evidence="2" key="1">
    <citation type="submission" date="2021-03" db="EMBL/GenBank/DDBJ databases">
        <title>Draft genome sequence of rust myrtle Austropuccinia psidii MF-1, a brazilian biotype.</title>
        <authorList>
            <person name="Quecine M.C."/>
            <person name="Pachon D.M.R."/>
            <person name="Bonatelli M.L."/>
            <person name="Correr F.H."/>
            <person name="Franceschini L.M."/>
            <person name="Leite T.F."/>
            <person name="Margarido G.R.A."/>
            <person name="Almeida C.A."/>
            <person name="Ferrarezi J.A."/>
            <person name="Labate C.A."/>
        </authorList>
    </citation>
    <scope>NUCLEOTIDE SEQUENCE</scope>
    <source>
        <strain evidence="2">MF-1</strain>
    </source>
</reference>
<evidence type="ECO:0000313" key="2">
    <source>
        <dbReference type="EMBL" id="MBW0501974.1"/>
    </source>
</evidence>
<sequence>MSSKGIFGYNLGITPNSKGWLFWVPDRRNVVHSARVKFNEDSFFTAKANHAGVLSSIQINNIFYNSMIKLLEQQDSFISAINSDHDIAEITPRDFNSAMLSNESDQWKNAVAEELKSMKY</sequence>
<dbReference type="InterPro" id="IPR057670">
    <property type="entry name" value="SH3_retrovirus"/>
</dbReference>